<dbReference type="SUPFAM" id="SSF50494">
    <property type="entry name" value="Trypsin-like serine proteases"/>
    <property type="match status" value="1"/>
</dbReference>
<dbReference type="GO" id="GO:0030141">
    <property type="term" value="C:secretory granule"/>
    <property type="evidence" value="ECO:0007669"/>
    <property type="project" value="TreeGrafter"/>
</dbReference>
<dbReference type="InterPro" id="IPR043504">
    <property type="entry name" value="Peptidase_S1_PA_chymotrypsin"/>
</dbReference>
<dbReference type="PROSITE" id="PS00134">
    <property type="entry name" value="TRYPSIN_HIS"/>
    <property type="match status" value="1"/>
</dbReference>
<reference evidence="4" key="2">
    <citation type="submission" date="2025-09" db="UniProtKB">
        <authorList>
            <consortium name="Ensembl"/>
        </authorList>
    </citation>
    <scope>IDENTIFICATION</scope>
</reference>
<dbReference type="PANTHER" id="PTHR24271:SF48">
    <property type="entry name" value="KALLIKREIN-14"/>
    <property type="match status" value="1"/>
</dbReference>
<dbReference type="SMART" id="SM00020">
    <property type="entry name" value="Tryp_SPc"/>
    <property type="match status" value="1"/>
</dbReference>
<dbReference type="InterPro" id="IPR001254">
    <property type="entry name" value="Trypsin_dom"/>
</dbReference>
<evidence type="ECO:0000259" key="3">
    <source>
        <dbReference type="PROSITE" id="PS50240"/>
    </source>
</evidence>
<evidence type="ECO:0000256" key="1">
    <source>
        <dbReference type="ARBA" id="ARBA00009228"/>
    </source>
</evidence>
<keyword evidence="2" id="KW-1015">Disulfide bond</keyword>
<dbReference type="PROSITE" id="PS50240">
    <property type="entry name" value="TRYPSIN_DOM"/>
    <property type="match status" value="1"/>
</dbReference>
<dbReference type="Pfam" id="PF00089">
    <property type="entry name" value="Trypsin"/>
    <property type="match status" value="2"/>
</dbReference>
<dbReference type="PANTHER" id="PTHR24271">
    <property type="entry name" value="KALLIKREIN-RELATED"/>
    <property type="match status" value="1"/>
</dbReference>
<evidence type="ECO:0000313" key="4">
    <source>
        <dbReference type="Ensembl" id="ENSNNAP00000015042.1"/>
    </source>
</evidence>
<dbReference type="Gene3D" id="2.40.10.10">
    <property type="entry name" value="Trypsin-like serine proteases"/>
    <property type="match status" value="2"/>
</dbReference>
<feature type="domain" description="Peptidase S1" evidence="3">
    <location>
        <begin position="22"/>
        <end position="123"/>
    </location>
</feature>
<evidence type="ECO:0000256" key="2">
    <source>
        <dbReference type="ARBA" id="ARBA00023157"/>
    </source>
</evidence>
<dbReference type="InterPro" id="IPR009003">
    <property type="entry name" value="Peptidase_S1_PA"/>
</dbReference>
<organism evidence="4 5">
    <name type="scientific">Naja naja</name>
    <name type="common">Indian cobra</name>
    <dbReference type="NCBI Taxonomy" id="35670"/>
    <lineage>
        <taxon>Eukaryota</taxon>
        <taxon>Metazoa</taxon>
        <taxon>Chordata</taxon>
        <taxon>Craniata</taxon>
        <taxon>Vertebrata</taxon>
        <taxon>Euteleostomi</taxon>
        <taxon>Lepidosauria</taxon>
        <taxon>Squamata</taxon>
        <taxon>Bifurcata</taxon>
        <taxon>Unidentata</taxon>
        <taxon>Episquamata</taxon>
        <taxon>Toxicofera</taxon>
        <taxon>Serpentes</taxon>
        <taxon>Colubroidea</taxon>
        <taxon>Elapidae</taxon>
        <taxon>Elapinae</taxon>
        <taxon>Naja</taxon>
    </lineage>
</organism>
<keyword evidence="5" id="KW-1185">Reference proteome</keyword>
<proteinExistence type="inferred from homology"/>
<dbReference type="GO" id="GO:0006508">
    <property type="term" value="P:proteolysis"/>
    <property type="evidence" value="ECO:0007669"/>
    <property type="project" value="InterPro"/>
</dbReference>
<sequence>MQILLIAEGSFFPGTAQDESRVIGGQECPKHAQPFQVIRSHRKKNDSDVQCSGVLINKDWVLTAAHCDHLFFPLQGDSGGPLVCINRLQGVISWGLQICAQSGKPGVYTNICQFTNWIRDTMQRNSGNEAVNSR</sequence>
<reference evidence="4" key="1">
    <citation type="submission" date="2025-08" db="UniProtKB">
        <authorList>
            <consortium name="Ensembl"/>
        </authorList>
    </citation>
    <scope>IDENTIFICATION</scope>
</reference>
<dbReference type="InterPro" id="IPR018114">
    <property type="entry name" value="TRYPSIN_HIS"/>
</dbReference>
<protein>
    <recommendedName>
        <fullName evidence="3">Peptidase S1 domain-containing protein</fullName>
    </recommendedName>
</protein>
<dbReference type="Ensembl" id="ENSNNAT00000015779.1">
    <property type="protein sequence ID" value="ENSNNAP00000015042.1"/>
    <property type="gene ID" value="ENSNNAG00000010135.1"/>
</dbReference>
<dbReference type="GeneTree" id="ENSGT01020000230389"/>
<dbReference type="OrthoDB" id="10012881at2759"/>
<accession>A0A8C6XKP1</accession>
<dbReference type="AlphaFoldDB" id="A0A8C6XKP1"/>
<dbReference type="Proteomes" id="UP000694559">
    <property type="component" value="Unplaced"/>
</dbReference>
<name>A0A8C6XKP1_NAJNA</name>
<comment type="similarity">
    <text evidence="1">Belongs to the peptidase S1 family. Snake venom subfamily.</text>
</comment>
<dbReference type="OMA" id="HISHYIP"/>
<dbReference type="GO" id="GO:0004252">
    <property type="term" value="F:serine-type endopeptidase activity"/>
    <property type="evidence" value="ECO:0007669"/>
    <property type="project" value="InterPro"/>
</dbReference>
<evidence type="ECO:0000313" key="5">
    <source>
        <dbReference type="Proteomes" id="UP000694559"/>
    </source>
</evidence>